<dbReference type="GO" id="GO:0016020">
    <property type="term" value="C:membrane"/>
    <property type="evidence" value="ECO:0007669"/>
    <property type="project" value="TreeGrafter"/>
</dbReference>
<feature type="compositionally biased region" description="Polar residues" evidence="1">
    <location>
        <begin position="140"/>
        <end position="159"/>
    </location>
</feature>
<dbReference type="Proteomes" id="UP001201812">
    <property type="component" value="Unassembled WGS sequence"/>
</dbReference>
<name>A0AAD4NFJ8_9BILA</name>
<dbReference type="PANTHER" id="PTHR21780:SF0">
    <property type="entry name" value="TRANSMEMBRANE PROTEIN 209"/>
    <property type="match status" value="1"/>
</dbReference>
<evidence type="ECO:0000313" key="4">
    <source>
        <dbReference type="Proteomes" id="UP001201812"/>
    </source>
</evidence>
<feature type="transmembrane region" description="Helical" evidence="2">
    <location>
        <begin position="57"/>
        <end position="82"/>
    </location>
</feature>
<keyword evidence="4" id="KW-1185">Reference proteome</keyword>
<keyword evidence="2" id="KW-1133">Transmembrane helix</keyword>
<keyword evidence="2 3" id="KW-0812">Transmembrane</keyword>
<dbReference type="InterPro" id="IPR019176">
    <property type="entry name" value="Cytochrome_B561-rel"/>
</dbReference>
<evidence type="ECO:0000313" key="3">
    <source>
        <dbReference type="EMBL" id="KAI1729192.1"/>
    </source>
</evidence>
<evidence type="ECO:0000256" key="2">
    <source>
        <dbReference type="SAM" id="Phobius"/>
    </source>
</evidence>
<feature type="region of interest" description="Disordered" evidence="1">
    <location>
        <begin position="137"/>
        <end position="172"/>
    </location>
</feature>
<keyword evidence="2" id="KW-0472">Membrane</keyword>
<reference evidence="3" key="1">
    <citation type="submission" date="2022-01" db="EMBL/GenBank/DDBJ databases">
        <title>Genome Sequence Resource for Two Populations of Ditylenchus destructor, the Migratory Endoparasitic Phytonematode.</title>
        <authorList>
            <person name="Zhang H."/>
            <person name="Lin R."/>
            <person name="Xie B."/>
        </authorList>
    </citation>
    <scope>NUCLEOTIDE SEQUENCE</scope>
    <source>
        <strain evidence="3">BazhouSP</strain>
    </source>
</reference>
<protein>
    <submittedName>
        <fullName evidence="3">Transmembrane protein</fullName>
    </submittedName>
</protein>
<gene>
    <name evidence="3" type="ORF">DdX_01415</name>
</gene>
<dbReference type="PANTHER" id="PTHR21780">
    <property type="entry name" value="TRANSMEMBRANE PROTEIN 209"/>
    <property type="match status" value="1"/>
</dbReference>
<comment type="caution">
    <text evidence="3">The sequence shown here is derived from an EMBL/GenBank/DDBJ whole genome shotgun (WGS) entry which is preliminary data.</text>
</comment>
<accession>A0AAD4NFJ8</accession>
<proteinExistence type="predicted"/>
<dbReference type="Pfam" id="PF09786">
    <property type="entry name" value="CytochromB561_N"/>
    <property type="match status" value="1"/>
</dbReference>
<organism evidence="3 4">
    <name type="scientific">Ditylenchus destructor</name>
    <dbReference type="NCBI Taxonomy" id="166010"/>
    <lineage>
        <taxon>Eukaryota</taxon>
        <taxon>Metazoa</taxon>
        <taxon>Ecdysozoa</taxon>
        <taxon>Nematoda</taxon>
        <taxon>Chromadorea</taxon>
        <taxon>Rhabditida</taxon>
        <taxon>Tylenchina</taxon>
        <taxon>Tylenchomorpha</taxon>
        <taxon>Sphaerularioidea</taxon>
        <taxon>Anguinidae</taxon>
        <taxon>Anguininae</taxon>
        <taxon>Ditylenchus</taxon>
    </lineage>
</organism>
<sequence length="543" mass="61988">MADIATKSRIMPSFTRRRLTLIEEAMKWFGISTLMFFEFMSDGIIIEHLFAESFPRIIIATLKLCVTLGVSIAFLNTIYYIVEYFRQILTRSTQQKPASAPAEKSLTNMSFSSPDEKKDAVLKLCSFLDKFFKSALSKPAPTSTSADMTRTGEESSLSATLGYRDSPLNRSTSSVYTRQQLQEMNLSHERDTIIDSTNGSLFITSYYTYDEDRPYRAGVPLTLPNKTEEALAEVKSFFNNMPKKTTVPEIGSKVPSDSFQSKYSDMSGTDSAAGRLPIRTECDAIKIFNRYNINEHRLDEYELKLRIWICNTILRPLAQKIDEMNDILSKKYSVLHLKIGSTAPDVLQSALLSKPELCNTLLPFLLPYLRIHSNQNYVVHRIRELSENIALEKFKWNSGGAETIYDEKTGVTRKINWNEQLPTDSEFVWYCFSAYFDYQMSARSLLTSDMLRPFSSKYFLDATVDSRNMDTSMLDSFFIRLASKHPPVFEFVVHNGSEVLLPNKETGNFWVILLLLIAHVFQHDKHARIGNLSLSAISLNVFE</sequence>
<evidence type="ECO:0000256" key="1">
    <source>
        <dbReference type="SAM" id="MobiDB-lite"/>
    </source>
</evidence>
<dbReference type="AlphaFoldDB" id="A0AAD4NFJ8"/>
<dbReference type="EMBL" id="JAKKPZ010000001">
    <property type="protein sequence ID" value="KAI1729192.1"/>
    <property type="molecule type" value="Genomic_DNA"/>
</dbReference>